<name>A0ABQ8SU60_PERAM</name>
<evidence type="ECO:0000313" key="3">
    <source>
        <dbReference type="EMBL" id="KAJ4437726.1"/>
    </source>
</evidence>
<dbReference type="Gene3D" id="3.30.420.10">
    <property type="entry name" value="Ribonuclease H-like superfamily/Ribonuclease H"/>
    <property type="match status" value="1"/>
</dbReference>
<feature type="domain" description="Carboxylesterase type B" evidence="2">
    <location>
        <begin position="159"/>
        <end position="214"/>
    </location>
</feature>
<keyword evidence="4" id="KW-1185">Reference proteome</keyword>
<dbReference type="InterPro" id="IPR036397">
    <property type="entry name" value="RNaseH_sf"/>
</dbReference>
<protein>
    <recommendedName>
        <fullName evidence="2">Carboxylesterase type B domain-containing protein</fullName>
    </recommendedName>
</protein>
<dbReference type="InterPro" id="IPR029058">
    <property type="entry name" value="AB_hydrolase_fold"/>
</dbReference>
<dbReference type="PANTHER" id="PTHR47326">
    <property type="entry name" value="TRANSPOSABLE ELEMENT TC3 TRANSPOSASE-LIKE PROTEIN"/>
    <property type="match status" value="1"/>
</dbReference>
<keyword evidence="1" id="KW-0325">Glycoprotein</keyword>
<dbReference type="Pfam" id="PF00135">
    <property type="entry name" value="COesterase"/>
    <property type="match status" value="1"/>
</dbReference>
<dbReference type="Gene3D" id="3.40.50.1820">
    <property type="entry name" value="alpha/beta hydrolase"/>
    <property type="match status" value="1"/>
</dbReference>
<dbReference type="EMBL" id="JAJSOF020000021">
    <property type="protein sequence ID" value="KAJ4437726.1"/>
    <property type="molecule type" value="Genomic_DNA"/>
</dbReference>
<evidence type="ECO:0000259" key="2">
    <source>
        <dbReference type="Pfam" id="PF00135"/>
    </source>
</evidence>
<dbReference type="Proteomes" id="UP001148838">
    <property type="component" value="Unassembled WGS sequence"/>
</dbReference>
<accession>A0ABQ8SU60</accession>
<evidence type="ECO:0000256" key="1">
    <source>
        <dbReference type="ARBA" id="ARBA00023180"/>
    </source>
</evidence>
<reference evidence="3 4" key="1">
    <citation type="journal article" date="2022" name="Allergy">
        <title>Genome assembly and annotation of Periplaneta americana reveal a comprehensive cockroach allergen profile.</title>
        <authorList>
            <person name="Wang L."/>
            <person name="Xiong Q."/>
            <person name="Saelim N."/>
            <person name="Wang L."/>
            <person name="Nong W."/>
            <person name="Wan A.T."/>
            <person name="Shi M."/>
            <person name="Liu X."/>
            <person name="Cao Q."/>
            <person name="Hui J.H.L."/>
            <person name="Sookrung N."/>
            <person name="Leung T.F."/>
            <person name="Tungtrongchitr A."/>
            <person name="Tsui S.K.W."/>
        </authorList>
    </citation>
    <scope>NUCLEOTIDE SEQUENCE [LARGE SCALE GENOMIC DNA]</scope>
    <source>
        <strain evidence="3">PWHHKU_190912</strain>
    </source>
</reference>
<proteinExistence type="predicted"/>
<comment type="caution">
    <text evidence="3">The sequence shown here is derived from an EMBL/GenBank/DDBJ whole genome shotgun (WGS) entry which is preliminary data.</text>
</comment>
<organism evidence="3 4">
    <name type="scientific">Periplaneta americana</name>
    <name type="common">American cockroach</name>
    <name type="synonym">Blatta americana</name>
    <dbReference type="NCBI Taxonomy" id="6978"/>
    <lineage>
        <taxon>Eukaryota</taxon>
        <taxon>Metazoa</taxon>
        <taxon>Ecdysozoa</taxon>
        <taxon>Arthropoda</taxon>
        <taxon>Hexapoda</taxon>
        <taxon>Insecta</taxon>
        <taxon>Pterygota</taxon>
        <taxon>Neoptera</taxon>
        <taxon>Polyneoptera</taxon>
        <taxon>Dictyoptera</taxon>
        <taxon>Blattodea</taxon>
        <taxon>Blattoidea</taxon>
        <taxon>Blattidae</taxon>
        <taxon>Blattinae</taxon>
        <taxon>Periplaneta</taxon>
    </lineage>
</organism>
<dbReference type="InterPro" id="IPR002018">
    <property type="entry name" value="CarbesteraseB"/>
</dbReference>
<gene>
    <name evidence="3" type="ORF">ANN_17871</name>
</gene>
<sequence length="237" mass="27247">MKVQMNENVVVHKAFGVIEAVARLPADPELRSSMGSIPAWADYLIVFFRGFPQPQFPDEWPSRSPDLNPCDFWLWGYLKDRVYQGNIRSLADLKASIQRMSLWFHQMYCDLRMQHVAEVEISKLMSGMVMSSFHLLKNNMIPNLNVPQLYHGQLPVKSAKYTDWEHLGDGYLNQRKIAEVVGDYFFICPTNLFAEQFAERGNRVYYYYFTQVLSSVCLCRILVPSPTSACPTVKASG</sequence>
<dbReference type="SUPFAM" id="SSF53474">
    <property type="entry name" value="alpha/beta-Hydrolases"/>
    <property type="match status" value="1"/>
</dbReference>
<dbReference type="PANTHER" id="PTHR47326:SF1">
    <property type="entry name" value="HTH PSQ-TYPE DOMAIN-CONTAINING PROTEIN"/>
    <property type="match status" value="1"/>
</dbReference>
<evidence type="ECO:0000313" key="4">
    <source>
        <dbReference type="Proteomes" id="UP001148838"/>
    </source>
</evidence>